<dbReference type="AlphaFoldDB" id="A0AAV4SCS8"/>
<accession>A0AAV4SCS8</accession>
<dbReference type="Proteomes" id="UP001054945">
    <property type="component" value="Unassembled WGS sequence"/>
</dbReference>
<evidence type="ECO:0000313" key="2">
    <source>
        <dbReference type="Proteomes" id="UP001054945"/>
    </source>
</evidence>
<proteinExistence type="predicted"/>
<evidence type="ECO:0000313" key="1">
    <source>
        <dbReference type="EMBL" id="GIY31282.1"/>
    </source>
</evidence>
<sequence length="76" mass="8680">MHLNGDQACPQLNFTYPTLRNHNEAHSGHGLITFENLVIMVFNALDFLNTVYGVCVSTRLARNQHHFHRFIAALCK</sequence>
<protein>
    <submittedName>
        <fullName evidence="1">Uncharacterized protein</fullName>
    </submittedName>
</protein>
<dbReference type="EMBL" id="BPLR01009353">
    <property type="protein sequence ID" value="GIY31282.1"/>
    <property type="molecule type" value="Genomic_DNA"/>
</dbReference>
<organism evidence="1 2">
    <name type="scientific">Caerostris extrusa</name>
    <name type="common">Bark spider</name>
    <name type="synonym">Caerostris bankana</name>
    <dbReference type="NCBI Taxonomy" id="172846"/>
    <lineage>
        <taxon>Eukaryota</taxon>
        <taxon>Metazoa</taxon>
        <taxon>Ecdysozoa</taxon>
        <taxon>Arthropoda</taxon>
        <taxon>Chelicerata</taxon>
        <taxon>Arachnida</taxon>
        <taxon>Araneae</taxon>
        <taxon>Araneomorphae</taxon>
        <taxon>Entelegynae</taxon>
        <taxon>Araneoidea</taxon>
        <taxon>Araneidae</taxon>
        <taxon>Caerostris</taxon>
    </lineage>
</organism>
<keyword evidence="2" id="KW-1185">Reference proteome</keyword>
<name>A0AAV4SCS8_CAEEX</name>
<gene>
    <name evidence="1" type="ORF">CEXT_270601</name>
</gene>
<reference evidence="1 2" key="1">
    <citation type="submission" date="2021-06" db="EMBL/GenBank/DDBJ databases">
        <title>Caerostris extrusa draft genome.</title>
        <authorList>
            <person name="Kono N."/>
            <person name="Arakawa K."/>
        </authorList>
    </citation>
    <scope>NUCLEOTIDE SEQUENCE [LARGE SCALE GENOMIC DNA]</scope>
</reference>
<comment type="caution">
    <text evidence="1">The sequence shown here is derived from an EMBL/GenBank/DDBJ whole genome shotgun (WGS) entry which is preliminary data.</text>
</comment>